<evidence type="ECO:0000256" key="1">
    <source>
        <dbReference type="ARBA" id="ARBA00022679"/>
    </source>
</evidence>
<protein>
    <submittedName>
        <fullName evidence="5">Polyphosphate kinase 2 family protein</fullName>
    </submittedName>
</protein>
<organism evidence="5 6">
    <name type="scientific">Candidatus Neomicrothrix subdominans</name>
    <dbReference type="NCBI Taxonomy" id="2954438"/>
    <lineage>
        <taxon>Bacteria</taxon>
        <taxon>Bacillati</taxon>
        <taxon>Actinomycetota</taxon>
        <taxon>Acidimicrobiia</taxon>
        <taxon>Acidimicrobiales</taxon>
        <taxon>Microthrixaceae</taxon>
        <taxon>Candidatus Neomicrothrix</taxon>
    </lineage>
</organism>
<accession>A0A936NBA8</accession>
<dbReference type="InterPro" id="IPR022300">
    <property type="entry name" value="PPK2-rel_1"/>
</dbReference>
<dbReference type="PANTHER" id="PTHR34383:SF3">
    <property type="entry name" value="POLYPHOSPHATE:AMP PHOSPHOTRANSFERASE"/>
    <property type="match status" value="1"/>
</dbReference>
<dbReference type="InterPro" id="IPR016898">
    <property type="entry name" value="Polyphosphate_phosphotransfera"/>
</dbReference>
<dbReference type="PANTHER" id="PTHR34383">
    <property type="entry name" value="POLYPHOSPHATE:AMP PHOSPHOTRANSFERASE-RELATED"/>
    <property type="match status" value="1"/>
</dbReference>
<gene>
    <name evidence="5" type="ORF">IPN02_03365</name>
</gene>
<dbReference type="GO" id="GO:0008976">
    <property type="term" value="F:polyphosphate kinase activity"/>
    <property type="evidence" value="ECO:0007669"/>
    <property type="project" value="InterPro"/>
</dbReference>
<evidence type="ECO:0000259" key="4">
    <source>
        <dbReference type="Pfam" id="PF03976"/>
    </source>
</evidence>
<dbReference type="Pfam" id="PF03976">
    <property type="entry name" value="PPK2"/>
    <property type="match status" value="1"/>
</dbReference>
<dbReference type="EMBL" id="JADJZA010000001">
    <property type="protein sequence ID" value="MBK9295912.1"/>
    <property type="molecule type" value="Genomic_DNA"/>
</dbReference>
<keyword evidence="1" id="KW-0808">Transferase</keyword>
<dbReference type="InterPro" id="IPR022488">
    <property type="entry name" value="PPK2-related"/>
</dbReference>
<feature type="region of interest" description="Disordered" evidence="3">
    <location>
        <begin position="1"/>
        <end position="34"/>
    </location>
</feature>
<evidence type="ECO:0000256" key="2">
    <source>
        <dbReference type="ARBA" id="ARBA00022777"/>
    </source>
</evidence>
<evidence type="ECO:0000313" key="5">
    <source>
        <dbReference type="EMBL" id="MBK9295912.1"/>
    </source>
</evidence>
<dbReference type="Proteomes" id="UP000727993">
    <property type="component" value="Unassembled WGS sequence"/>
</dbReference>
<dbReference type="NCBIfam" id="TIGR03709">
    <property type="entry name" value="PPK2_rel_1"/>
    <property type="match status" value="1"/>
</dbReference>
<dbReference type="SUPFAM" id="SSF52540">
    <property type="entry name" value="P-loop containing nucleoside triphosphate hydrolases"/>
    <property type="match status" value="1"/>
</dbReference>
<proteinExistence type="predicted"/>
<dbReference type="GO" id="GO:0006797">
    <property type="term" value="P:polyphosphate metabolic process"/>
    <property type="evidence" value="ECO:0007669"/>
    <property type="project" value="InterPro"/>
</dbReference>
<dbReference type="AlphaFoldDB" id="A0A936NBA8"/>
<feature type="domain" description="Polyphosphate kinase-2-related" evidence="4">
    <location>
        <begin position="27"/>
        <end position="248"/>
    </location>
</feature>
<reference evidence="5 6" key="1">
    <citation type="submission" date="2020-10" db="EMBL/GenBank/DDBJ databases">
        <title>Connecting structure to function with the recovery of over 1000 high-quality activated sludge metagenome-assembled genomes encoding full-length rRNA genes using long-read sequencing.</title>
        <authorList>
            <person name="Singleton C.M."/>
            <person name="Petriglieri F."/>
            <person name="Kristensen J.M."/>
            <person name="Kirkegaard R.H."/>
            <person name="Michaelsen T.Y."/>
            <person name="Andersen M.H."/>
            <person name="Karst S.M."/>
            <person name="Dueholm M.S."/>
            <person name="Nielsen P.H."/>
            <person name="Albertsen M."/>
        </authorList>
    </citation>
    <scope>NUCLEOTIDE SEQUENCE [LARGE SCALE GENOMIC DNA]</scope>
    <source>
        <strain evidence="5">Lyne_18-Q3-R50-59_MAXAC.006</strain>
    </source>
</reference>
<comment type="caution">
    <text evidence="5">The sequence shown here is derived from an EMBL/GenBank/DDBJ whole genome shotgun (WGS) entry which is preliminary data.</text>
</comment>
<evidence type="ECO:0000313" key="6">
    <source>
        <dbReference type="Proteomes" id="UP000727993"/>
    </source>
</evidence>
<dbReference type="PIRSF" id="PIRSF028756">
    <property type="entry name" value="PPK2_prd"/>
    <property type="match status" value="1"/>
</dbReference>
<evidence type="ECO:0000256" key="3">
    <source>
        <dbReference type="SAM" id="MobiDB-lite"/>
    </source>
</evidence>
<dbReference type="Gene3D" id="3.40.50.300">
    <property type="entry name" value="P-loop containing nucleotide triphosphate hydrolases"/>
    <property type="match status" value="1"/>
</dbReference>
<sequence>MDIAPYRYDPSQPVELSQWDGDDDGGLSKDDTKDDTAELSERLVELQHRLFAQKEHRVLVVIQATDTGGKDSTIRRVFGPLNPAGVRVTGFTKPSEDELAHDYLWRVHPHAPGDGMIAVFNRSHYEDVLVVRVHDLVPEARWRRRYQHLREFERMLTDEGTTVIKFFLHITADEQRQRLQDRIDDTTKWWKFNPADLTERERWDDYQAAFSEMLSQTSDPVPWWVIPANHKWFRDYLVSKVLVDTLEGLNLTYPEPEEDLTGVTIT</sequence>
<keyword evidence="2 5" id="KW-0418">Kinase</keyword>
<name>A0A936NBA8_9ACTN</name>
<dbReference type="InterPro" id="IPR027417">
    <property type="entry name" value="P-loop_NTPase"/>
</dbReference>